<dbReference type="RefSeq" id="WP_069328220.1">
    <property type="nucleotide sequence ID" value="NZ_MDER01000046.1"/>
</dbReference>
<comment type="caution">
    <text evidence="2">The sequence shown here is derived from an EMBL/GenBank/DDBJ whole genome shotgun (WGS) entry which is preliminary data.</text>
</comment>
<evidence type="ECO:0000259" key="1">
    <source>
        <dbReference type="Pfam" id="PF08858"/>
    </source>
</evidence>
<dbReference type="STRING" id="1886670.PTI45_02813"/>
<gene>
    <name evidence="2" type="ORF">PTI45_02813</name>
</gene>
<sequence>MIKLNEQEIYAVLHKQLSKNFPIQTFDLSYHIEADHRLIDENGLVQLTNKHYWVKVMECTYPTHSRPILMSEIIYFLRQEYMDSTIRVYLQQDSLGVVTASAEISFQDAVTLEPEQLKNLIDIALISKDKTWFDELTAMYLNLTRPLSSHTSI</sequence>
<feature type="domain" description="IDEAL" evidence="1">
    <location>
        <begin position="115"/>
        <end position="138"/>
    </location>
</feature>
<reference evidence="2 3" key="1">
    <citation type="submission" date="2016-08" db="EMBL/GenBank/DDBJ databases">
        <title>Genome sequencing of Paenibacillus sp. TI45-13ar, isolated from Korean traditional nuruk.</title>
        <authorList>
            <person name="Kim S.-J."/>
        </authorList>
    </citation>
    <scope>NUCLEOTIDE SEQUENCE [LARGE SCALE GENOMIC DNA]</scope>
    <source>
        <strain evidence="2 3">TI45-13ar</strain>
    </source>
</reference>
<proteinExistence type="predicted"/>
<evidence type="ECO:0000313" key="3">
    <source>
        <dbReference type="Proteomes" id="UP000094578"/>
    </source>
</evidence>
<organism evidence="2 3">
    <name type="scientific">Paenibacillus nuruki</name>
    <dbReference type="NCBI Taxonomy" id="1886670"/>
    <lineage>
        <taxon>Bacteria</taxon>
        <taxon>Bacillati</taxon>
        <taxon>Bacillota</taxon>
        <taxon>Bacilli</taxon>
        <taxon>Bacillales</taxon>
        <taxon>Paenibacillaceae</taxon>
        <taxon>Paenibacillus</taxon>
    </lineage>
</organism>
<dbReference type="EMBL" id="MDER01000046">
    <property type="protein sequence ID" value="ODP27790.1"/>
    <property type="molecule type" value="Genomic_DNA"/>
</dbReference>
<dbReference type="InterPro" id="IPR014957">
    <property type="entry name" value="IDEAL_dom"/>
</dbReference>
<dbReference type="AlphaFoldDB" id="A0A1E3L4A2"/>
<accession>A0A1E3L4A2</accession>
<evidence type="ECO:0000313" key="2">
    <source>
        <dbReference type="EMBL" id="ODP27790.1"/>
    </source>
</evidence>
<protein>
    <recommendedName>
        <fullName evidence="1">IDEAL domain-containing protein</fullName>
    </recommendedName>
</protein>
<keyword evidence="3" id="KW-1185">Reference proteome</keyword>
<dbReference type="Proteomes" id="UP000094578">
    <property type="component" value="Unassembled WGS sequence"/>
</dbReference>
<dbReference type="Pfam" id="PF08858">
    <property type="entry name" value="IDEAL"/>
    <property type="match status" value="1"/>
</dbReference>
<name>A0A1E3L4A2_9BACL</name>